<dbReference type="PROSITE" id="PS50893">
    <property type="entry name" value="ABC_TRANSPORTER_2"/>
    <property type="match status" value="1"/>
</dbReference>
<dbReference type="OrthoDB" id="9787851at2"/>
<dbReference type="InterPro" id="IPR002808">
    <property type="entry name" value="AdoCbi_amidolase"/>
</dbReference>
<sequence length="490" mass="54499">MIKVENVSGGYHQKKVIDNVRFEVKKGEIFGILGPNGSGKTTVLKMLSGQIPVSKGSIYINGRSIQDYKIKDLAKKVAVLPQINEISFSYTVKETVKLGRYAYQKGIFPSWKIEDENAVQNAIQLTNISHLADCPLDLLSGGEKQRVFLARALAQEPEILLLDEPTNHLDIQHQISLFDSLNHWVKEKQLTVVAIFHDLNMASLYCSRLLLLNGGKIISLDEPQNVLQEEQLYNVYHTKLIKRQHPNVPTPLITLSPSKGVERDDIFSMLKTKQSSETIIVESSKPLKTLSSAVINSGFSWSKFFTNRHVDMNYNVDDPESELKDYLTTIGIDPTYTVAMMTAARLEDAVFKIIELAQFSLYVVVTAGVSNAVDVSKAYLRTDFVYTPGTINTWIFIDGNLPDSAFVQAMMTATEAKVRAIHENNILDPETKTMATGTSTDSLLIASTQTGYFLEYAGTITPLGRAIGQAVFSATNEAIQKYLRRMGSLS</sequence>
<keyword evidence="6" id="KW-0378">Hydrolase</keyword>
<name>A0A072NUQ1_SCHAZ</name>
<evidence type="ECO:0000313" key="7">
    <source>
        <dbReference type="Proteomes" id="UP000027936"/>
    </source>
</evidence>
<dbReference type="Gene3D" id="3.40.50.300">
    <property type="entry name" value="P-loop containing nucleotide triphosphate hydrolases"/>
    <property type="match status" value="1"/>
</dbReference>
<dbReference type="EC" id="3.6.3.34" evidence="6"/>
<keyword evidence="3" id="KW-0067">ATP-binding</keyword>
<keyword evidence="2" id="KW-0547">Nucleotide-binding</keyword>
<dbReference type="InterPro" id="IPR027417">
    <property type="entry name" value="P-loop_NTPase"/>
</dbReference>
<proteinExistence type="predicted"/>
<feature type="domain" description="ABC transporter" evidence="5">
    <location>
        <begin position="2"/>
        <end position="239"/>
    </location>
</feature>
<dbReference type="InterPro" id="IPR003439">
    <property type="entry name" value="ABC_transporter-like_ATP-bd"/>
</dbReference>
<dbReference type="Pfam" id="PF00005">
    <property type="entry name" value="ABC_tran"/>
    <property type="match status" value="1"/>
</dbReference>
<protein>
    <submittedName>
        <fullName evidence="6">ABC-type cobalamin/Fe3+-siderophore transport system, ATPase component</fullName>
        <ecNumber evidence="6">3.6.3.34</ecNumber>
    </submittedName>
</protein>
<comment type="caution">
    <text evidence="6">The sequence shown here is derived from an EMBL/GenBank/DDBJ whole genome shotgun (WGS) entry which is preliminary data.</text>
</comment>
<dbReference type="GO" id="GO:0005524">
    <property type="term" value="F:ATP binding"/>
    <property type="evidence" value="ECO:0007669"/>
    <property type="project" value="UniProtKB-KW"/>
</dbReference>
<dbReference type="RefSeq" id="WP_035193059.1">
    <property type="nucleotide sequence ID" value="NZ_JJRY01000001.1"/>
</dbReference>
<gene>
    <name evidence="6" type="ORF">M670_00615</name>
</gene>
<dbReference type="CDD" id="cd03214">
    <property type="entry name" value="ABC_Iron-Siderophores_B12_Hemin"/>
    <property type="match status" value="1"/>
</dbReference>
<reference evidence="6 7" key="1">
    <citation type="submission" date="2014-04" db="EMBL/GenBank/DDBJ databases">
        <title>Draft genome sequence of Bacillus azotoformans MEV2011, a (co-) denitrifying strain unable to grow in the presence of oxygen.</title>
        <authorList>
            <person name="Nielsen M."/>
            <person name="Schreiber L."/>
            <person name="Finster K."/>
            <person name="Schramm A."/>
        </authorList>
    </citation>
    <scope>NUCLEOTIDE SEQUENCE [LARGE SCALE GENOMIC DNA]</scope>
    <source>
        <strain evidence="6 7">MEV2011</strain>
    </source>
</reference>
<keyword evidence="4" id="KW-1278">Translocase</keyword>
<dbReference type="AlphaFoldDB" id="A0A072NUQ1"/>
<dbReference type="PANTHER" id="PTHR42794:SF1">
    <property type="entry name" value="HEMIN IMPORT ATP-BINDING PROTEIN HMUV"/>
    <property type="match status" value="1"/>
</dbReference>
<evidence type="ECO:0000256" key="3">
    <source>
        <dbReference type="ARBA" id="ARBA00022840"/>
    </source>
</evidence>
<evidence type="ECO:0000256" key="1">
    <source>
        <dbReference type="ARBA" id="ARBA00022448"/>
    </source>
</evidence>
<keyword evidence="1" id="KW-0813">Transport</keyword>
<organism evidence="6 7">
    <name type="scientific">Schinkia azotoformans MEV2011</name>
    <dbReference type="NCBI Taxonomy" id="1348973"/>
    <lineage>
        <taxon>Bacteria</taxon>
        <taxon>Bacillati</taxon>
        <taxon>Bacillota</taxon>
        <taxon>Bacilli</taxon>
        <taxon>Bacillales</taxon>
        <taxon>Bacillaceae</taxon>
        <taxon>Calidifontibacillus/Schinkia group</taxon>
        <taxon>Schinkia</taxon>
    </lineage>
</organism>
<dbReference type="FunFam" id="3.40.50.300:FF:000134">
    <property type="entry name" value="Iron-enterobactin ABC transporter ATP-binding protein"/>
    <property type="match status" value="1"/>
</dbReference>
<evidence type="ECO:0000259" key="5">
    <source>
        <dbReference type="PROSITE" id="PS50893"/>
    </source>
</evidence>
<evidence type="ECO:0000256" key="4">
    <source>
        <dbReference type="ARBA" id="ARBA00022967"/>
    </source>
</evidence>
<dbReference type="InterPro" id="IPR003593">
    <property type="entry name" value="AAA+_ATPase"/>
</dbReference>
<evidence type="ECO:0000256" key="2">
    <source>
        <dbReference type="ARBA" id="ARBA00022741"/>
    </source>
</evidence>
<dbReference type="PATRIC" id="fig|1348973.3.peg.602"/>
<dbReference type="InterPro" id="IPR017871">
    <property type="entry name" value="ABC_transporter-like_CS"/>
</dbReference>
<dbReference type="SMART" id="SM00382">
    <property type="entry name" value="AAA"/>
    <property type="match status" value="1"/>
</dbReference>
<dbReference type="Pfam" id="PF01955">
    <property type="entry name" value="CbiZ"/>
    <property type="match status" value="1"/>
</dbReference>
<dbReference type="EMBL" id="JJRY01000001">
    <property type="protein sequence ID" value="KEF40588.1"/>
    <property type="molecule type" value="Genomic_DNA"/>
</dbReference>
<dbReference type="GO" id="GO:0016887">
    <property type="term" value="F:ATP hydrolysis activity"/>
    <property type="evidence" value="ECO:0007669"/>
    <property type="project" value="InterPro"/>
</dbReference>
<evidence type="ECO:0000313" key="6">
    <source>
        <dbReference type="EMBL" id="KEF40588.1"/>
    </source>
</evidence>
<dbReference type="PANTHER" id="PTHR42794">
    <property type="entry name" value="HEMIN IMPORT ATP-BINDING PROTEIN HMUV"/>
    <property type="match status" value="1"/>
</dbReference>
<dbReference type="Proteomes" id="UP000027936">
    <property type="component" value="Unassembled WGS sequence"/>
</dbReference>
<dbReference type="PROSITE" id="PS00211">
    <property type="entry name" value="ABC_TRANSPORTER_1"/>
    <property type="match status" value="1"/>
</dbReference>
<accession>A0A072NUQ1</accession>
<dbReference type="SUPFAM" id="SSF52540">
    <property type="entry name" value="P-loop containing nucleoside triphosphate hydrolases"/>
    <property type="match status" value="1"/>
</dbReference>